<protein>
    <submittedName>
        <fullName evidence="1">Uncharacterized protein</fullName>
    </submittedName>
</protein>
<comment type="caution">
    <text evidence="1">The sequence shown here is derived from an EMBL/GenBank/DDBJ whole genome shotgun (WGS) entry which is preliminary data.</text>
</comment>
<evidence type="ECO:0000313" key="1">
    <source>
        <dbReference type="EMBL" id="KAF8697403.1"/>
    </source>
</evidence>
<accession>A0A835EKP6</accession>
<gene>
    <name evidence="1" type="ORF">HU200_036003</name>
</gene>
<sequence>MLLLSTSVIVLAFELHMLISTCDLCLRVR</sequence>
<evidence type="ECO:0000313" key="2">
    <source>
        <dbReference type="Proteomes" id="UP000636709"/>
    </source>
</evidence>
<organism evidence="1 2">
    <name type="scientific">Digitaria exilis</name>
    <dbReference type="NCBI Taxonomy" id="1010633"/>
    <lineage>
        <taxon>Eukaryota</taxon>
        <taxon>Viridiplantae</taxon>
        <taxon>Streptophyta</taxon>
        <taxon>Embryophyta</taxon>
        <taxon>Tracheophyta</taxon>
        <taxon>Spermatophyta</taxon>
        <taxon>Magnoliopsida</taxon>
        <taxon>Liliopsida</taxon>
        <taxon>Poales</taxon>
        <taxon>Poaceae</taxon>
        <taxon>PACMAD clade</taxon>
        <taxon>Panicoideae</taxon>
        <taxon>Panicodae</taxon>
        <taxon>Paniceae</taxon>
        <taxon>Anthephorinae</taxon>
        <taxon>Digitaria</taxon>
    </lineage>
</organism>
<keyword evidence="2" id="KW-1185">Reference proteome</keyword>
<dbReference type="Proteomes" id="UP000636709">
    <property type="component" value="Unassembled WGS sequence"/>
</dbReference>
<reference evidence="1" key="1">
    <citation type="submission" date="2020-07" db="EMBL/GenBank/DDBJ databases">
        <title>Genome sequence and genetic diversity analysis of an under-domesticated orphan crop, white fonio (Digitaria exilis).</title>
        <authorList>
            <person name="Bennetzen J.L."/>
            <person name="Chen S."/>
            <person name="Ma X."/>
            <person name="Wang X."/>
            <person name="Yssel A.E.J."/>
            <person name="Chaluvadi S.R."/>
            <person name="Johnson M."/>
            <person name="Gangashetty P."/>
            <person name="Hamidou F."/>
            <person name="Sanogo M.D."/>
            <person name="Zwaenepoel A."/>
            <person name="Wallace J."/>
            <person name="Van De Peer Y."/>
            <person name="Van Deynze A."/>
        </authorList>
    </citation>
    <scope>NUCLEOTIDE SEQUENCE</scope>
    <source>
        <tissue evidence="1">Leaves</tissue>
    </source>
</reference>
<proteinExistence type="predicted"/>
<name>A0A835EKP6_9POAL</name>
<dbReference type="AlphaFoldDB" id="A0A835EKP6"/>
<dbReference type="EMBL" id="JACEFO010001874">
    <property type="protein sequence ID" value="KAF8697403.1"/>
    <property type="molecule type" value="Genomic_DNA"/>
</dbReference>